<reference evidence="2" key="1">
    <citation type="submission" date="2023-05" db="EMBL/GenBank/DDBJ databases">
        <title>Whole genome sequence of Commensalibacter sp.</title>
        <authorList>
            <person name="Charoenyingcharoen P."/>
            <person name="Yukphan P."/>
        </authorList>
    </citation>
    <scope>NUCLEOTIDE SEQUENCE</scope>
    <source>
        <strain evidence="2">TBRC 16381</strain>
    </source>
</reference>
<evidence type="ECO:0000313" key="2">
    <source>
        <dbReference type="EMBL" id="MDI2089936.1"/>
    </source>
</evidence>
<proteinExistence type="predicted"/>
<keyword evidence="1" id="KW-0812">Transmembrane</keyword>
<gene>
    <name evidence="2" type="ORF">QJV27_00850</name>
</gene>
<feature type="transmembrane region" description="Helical" evidence="1">
    <location>
        <begin position="77"/>
        <end position="97"/>
    </location>
</feature>
<feature type="transmembrane region" description="Helical" evidence="1">
    <location>
        <begin position="44"/>
        <end position="65"/>
    </location>
</feature>
<evidence type="ECO:0000313" key="3">
    <source>
        <dbReference type="Proteomes" id="UP001431634"/>
    </source>
</evidence>
<name>A0ABT6PZK4_9PROT</name>
<dbReference type="RefSeq" id="WP_281447100.1">
    <property type="nucleotide sequence ID" value="NZ_JASBAO010000001.1"/>
</dbReference>
<protein>
    <submittedName>
        <fullName evidence="2">DUF423 domain-containing protein</fullName>
    </submittedName>
</protein>
<keyword evidence="1" id="KW-1133">Transmembrane helix</keyword>
<comment type="caution">
    <text evidence="2">The sequence shown here is derived from an EMBL/GenBank/DDBJ whole genome shotgun (WGS) entry which is preliminary data.</text>
</comment>
<sequence length="135" mass="14762">MIRPSFSIRLWLAVGAFYGMLAVILSALTSHLPAAYFVNDGREMTRVADTILAIQSLALMIVSILQKFYQCSIHLNIVAIAFMIGTLFFCVGVFYIACTGNHPPLPIAPIGGSILIGGWFYLTITAFLLKTNVTM</sequence>
<dbReference type="EMBL" id="JASBAO010000001">
    <property type="protein sequence ID" value="MDI2089936.1"/>
    <property type="molecule type" value="Genomic_DNA"/>
</dbReference>
<evidence type="ECO:0000256" key="1">
    <source>
        <dbReference type="SAM" id="Phobius"/>
    </source>
</evidence>
<dbReference type="InterPro" id="IPR006696">
    <property type="entry name" value="DUF423"/>
</dbReference>
<dbReference type="Proteomes" id="UP001431634">
    <property type="component" value="Unassembled WGS sequence"/>
</dbReference>
<accession>A0ABT6PZK4</accession>
<feature type="transmembrane region" description="Helical" evidence="1">
    <location>
        <begin position="12"/>
        <end position="38"/>
    </location>
</feature>
<dbReference type="Pfam" id="PF04241">
    <property type="entry name" value="DUF423"/>
    <property type="match status" value="1"/>
</dbReference>
<feature type="transmembrane region" description="Helical" evidence="1">
    <location>
        <begin position="109"/>
        <end position="129"/>
    </location>
</feature>
<keyword evidence="3" id="KW-1185">Reference proteome</keyword>
<keyword evidence="1" id="KW-0472">Membrane</keyword>
<organism evidence="2 3">
    <name type="scientific">Commensalibacter oyaizuii</name>
    <dbReference type="NCBI Taxonomy" id="3043873"/>
    <lineage>
        <taxon>Bacteria</taxon>
        <taxon>Pseudomonadati</taxon>
        <taxon>Pseudomonadota</taxon>
        <taxon>Alphaproteobacteria</taxon>
        <taxon>Acetobacterales</taxon>
        <taxon>Acetobacteraceae</taxon>
    </lineage>
</organism>